<keyword evidence="3" id="KW-1185">Reference proteome</keyword>
<evidence type="ECO:0000259" key="1">
    <source>
        <dbReference type="Pfam" id="PF01370"/>
    </source>
</evidence>
<dbReference type="InterPro" id="IPR036291">
    <property type="entry name" value="NAD(P)-bd_dom_sf"/>
</dbReference>
<evidence type="ECO:0000313" key="2">
    <source>
        <dbReference type="EMBL" id="OUC77047.1"/>
    </source>
</evidence>
<dbReference type="SUPFAM" id="SSF51735">
    <property type="entry name" value="NAD(P)-binding Rossmann-fold domains"/>
    <property type="match status" value="1"/>
</dbReference>
<dbReference type="RefSeq" id="WP_086536854.1">
    <property type="nucleotide sequence ID" value="NZ_NGFO01000025.1"/>
</dbReference>
<dbReference type="Proteomes" id="UP000194632">
    <property type="component" value="Unassembled WGS sequence"/>
</dbReference>
<sequence>MSESTKREHLRVLLLGGRGAVGTVIARELERDGHVVTSTSRAATGDARIDLRGDLTELRRLAARHDVVVNTSGIERPELATATGPAPLVDISASGAYLDAVRAVAVGPIVLGAGLAPGLSTILAAALNPRPGDDVDLLVMLGSGEKHGPAAVAWTVGLVGTEVYCPPEGGKVRNLGETRRATGPDGRSRRYLRADFPDHVLLGDKAGVIRSYLALSSARMTAALGLIGRVPALRGTLTWAPPLGSEAWHVIAENRRTGERRFVSGAGQSEATGRLTALAAIRAATELRDSSRTAVTMADLVSLDDALAVVT</sequence>
<dbReference type="InterPro" id="IPR001509">
    <property type="entry name" value="Epimerase_deHydtase"/>
</dbReference>
<dbReference type="OrthoDB" id="1910498at2"/>
<proteinExistence type="predicted"/>
<dbReference type="STRING" id="417102.CA982_19145"/>
<reference evidence="2 3" key="1">
    <citation type="submission" date="2017-05" db="EMBL/GenBank/DDBJ databases">
        <title>Biotechnological potential of actinobacteria isolated from South African environments.</title>
        <authorList>
            <person name="Le Roes-Hill M."/>
            <person name="Prins A."/>
            <person name="Durrell K.A."/>
        </authorList>
    </citation>
    <scope>NUCLEOTIDE SEQUENCE [LARGE SCALE GENOMIC DNA]</scope>
    <source>
        <strain evidence="2">BS2</strain>
    </source>
</reference>
<accession>A0A243Q6Q6</accession>
<name>A0A243Q6Q6_9ACTN</name>
<dbReference type="Gene3D" id="3.40.50.720">
    <property type="entry name" value="NAD(P)-binding Rossmann-like Domain"/>
    <property type="match status" value="1"/>
</dbReference>
<dbReference type="AlphaFoldDB" id="A0A243Q6Q6"/>
<organism evidence="2 3">
    <name type="scientific">Gordonia lacunae</name>
    <dbReference type="NCBI Taxonomy" id="417102"/>
    <lineage>
        <taxon>Bacteria</taxon>
        <taxon>Bacillati</taxon>
        <taxon>Actinomycetota</taxon>
        <taxon>Actinomycetes</taxon>
        <taxon>Mycobacteriales</taxon>
        <taxon>Gordoniaceae</taxon>
        <taxon>Gordonia</taxon>
    </lineage>
</organism>
<dbReference type="EMBL" id="NGFO01000025">
    <property type="protein sequence ID" value="OUC77047.1"/>
    <property type="molecule type" value="Genomic_DNA"/>
</dbReference>
<evidence type="ECO:0000313" key="3">
    <source>
        <dbReference type="Proteomes" id="UP000194632"/>
    </source>
</evidence>
<protein>
    <submittedName>
        <fullName evidence="2">Saccharopine dehydrogenase</fullName>
    </submittedName>
</protein>
<dbReference type="Pfam" id="PF01370">
    <property type="entry name" value="Epimerase"/>
    <property type="match status" value="1"/>
</dbReference>
<gene>
    <name evidence="2" type="ORF">CA982_19145</name>
</gene>
<feature type="domain" description="NAD-dependent epimerase/dehydratase" evidence="1">
    <location>
        <begin position="12"/>
        <end position="90"/>
    </location>
</feature>
<comment type="caution">
    <text evidence="2">The sequence shown here is derived from an EMBL/GenBank/DDBJ whole genome shotgun (WGS) entry which is preliminary data.</text>
</comment>